<evidence type="ECO:0000256" key="1">
    <source>
        <dbReference type="ARBA" id="ARBA00012727"/>
    </source>
</evidence>
<accession>A0A975G481</accession>
<dbReference type="GO" id="GO:0006260">
    <property type="term" value="P:DNA replication"/>
    <property type="evidence" value="ECO:0007669"/>
    <property type="project" value="UniProtKB-KW"/>
</dbReference>
<organism evidence="15 16">
    <name type="scientific">Phenylobacterium montanum</name>
    <dbReference type="NCBI Taxonomy" id="2823693"/>
    <lineage>
        <taxon>Bacteria</taxon>
        <taxon>Pseudomonadati</taxon>
        <taxon>Pseudomonadota</taxon>
        <taxon>Alphaproteobacteria</taxon>
        <taxon>Caulobacterales</taxon>
        <taxon>Caulobacteraceae</taxon>
        <taxon>Phenylobacterium</taxon>
    </lineage>
</organism>
<dbReference type="PANTHER" id="PTHR45674">
    <property type="entry name" value="DNA LIGASE 1/3 FAMILY MEMBER"/>
    <property type="match status" value="1"/>
</dbReference>
<evidence type="ECO:0000256" key="8">
    <source>
        <dbReference type="ARBA" id="ARBA00022840"/>
    </source>
</evidence>
<evidence type="ECO:0000256" key="7">
    <source>
        <dbReference type="ARBA" id="ARBA00022763"/>
    </source>
</evidence>
<evidence type="ECO:0000256" key="12">
    <source>
        <dbReference type="ARBA" id="ARBA00023306"/>
    </source>
</evidence>
<dbReference type="GO" id="GO:0051301">
    <property type="term" value="P:cell division"/>
    <property type="evidence" value="ECO:0007669"/>
    <property type="project" value="UniProtKB-KW"/>
</dbReference>
<evidence type="ECO:0000256" key="11">
    <source>
        <dbReference type="ARBA" id="ARBA00023204"/>
    </source>
</evidence>
<dbReference type="Gene3D" id="2.40.50.140">
    <property type="entry name" value="Nucleic acid-binding proteins"/>
    <property type="match status" value="1"/>
</dbReference>
<dbReference type="InterPro" id="IPR012310">
    <property type="entry name" value="DNA_ligase_ATP-dep_cent"/>
</dbReference>
<evidence type="ECO:0000313" key="15">
    <source>
        <dbReference type="EMBL" id="QUD90499.1"/>
    </source>
</evidence>
<dbReference type="GO" id="GO:0046872">
    <property type="term" value="F:metal ion binding"/>
    <property type="evidence" value="ECO:0007669"/>
    <property type="project" value="UniProtKB-KW"/>
</dbReference>
<keyword evidence="4" id="KW-0235">DNA replication</keyword>
<dbReference type="EMBL" id="CP073078">
    <property type="protein sequence ID" value="QUD90499.1"/>
    <property type="molecule type" value="Genomic_DNA"/>
</dbReference>
<gene>
    <name evidence="15" type="ORF">KCG34_11850</name>
</gene>
<keyword evidence="5" id="KW-0479">Metal-binding</keyword>
<evidence type="ECO:0000256" key="6">
    <source>
        <dbReference type="ARBA" id="ARBA00022741"/>
    </source>
</evidence>
<evidence type="ECO:0000256" key="2">
    <source>
        <dbReference type="ARBA" id="ARBA00022598"/>
    </source>
</evidence>
<keyword evidence="10" id="KW-0233">DNA recombination</keyword>
<evidence type="ECO:0000256" key="4">
    <source>
        <dbReference type="ARBA" id="ARBA00022705"/>
    </source>
</evidence>
<dbReference type="GO" id="GO:0003910">
    <property type="term" value="F:DNA ligase (ATP) activity"/>
    <property type="evidence" value="ECO:0007669"/>
    <property type="project" value="UniProtKB-EC"/>
</dbReference>
<dbReference type="CDD" id="cd07972">
    <property type="entry name" value="OBF_DNA_ligase_Arch_LigB"/>
    <property type="match status" value="1"/>
</dbReference>
<dbReference type="Pfam" id="PF04679">
    <property type="entry name" value="DNA_ligase_A_C"/>
    <property type="match status" value="1"/>
</dbReference>
<dbReference type="InterPro" id="IPR012340">
    <property type="entry name" value="NA-bd_OB-fold"/>
</dbReference>
<dbReference type="Pfam" id="PF01068">
    <property type="entry name" value="DNA_ligase_A_M"/>
    <property type="match status" value="1"/>
</dbReference>
<dbReference type="SUPFAM" id="SSF50249">
    <property type="entry name" value="Nucleic acid-binding proteins"/>
    <property type="match status" value="1"/>
</dbReference>
<evidence type="ECO:0000256" key="13">
    <source>
        <dbReference type="ARBA" id="ARBA00034003"/>
    </source>
</evidence>
<evidence type="ECO:0000259" key="14">
    <source>
        <dbReference type="PROSITE" id="PS50160"/>
    </source>
</evidence>
<dbReference type="InterPro" id="IPR012309">
    <property type="entry name" value="DNA_ligase_ATP-dep_C"/>
</dbReference>
<keyword evidence="12" id="KW-0131">Cell cycle</keyword>
<dbReference type="InterPro" id="IPR036599">
    <property type="entry name" value="DNA_ligase_N_sf"/>
</dbReference>
<evidence type="ECO:0000256" key="5">
    <source>
        <dbReference type="ARBA" id="ARBA00022723"/>
    </source>
</evidence>
<dbReference type="Gene3D" id="1.10.3260.10">
    <property type="entry name" value="DNA ligase, ATP-dependent, N-terminal domain"/>
    <property type="match status" value="1"/>
</dbReference>
<evidence type="ECO:0000256" key="9">
    <source>
        <dbReference type="ARBA" id="ARBA00022842"/>
    </source>
</evidence>
<dbReference type="GO" id="GO:0003677">
    <property type="term" value="F:DNA binding"/>
    <property type="evidence" value="ECO:0007669"/>
    <property type="project" value="InterPro"/>
</dbReference>
<evidence type="ECO:0000256" key="10">
    <source>
        <dbReference type="ARBA" id="ARBA00023172"/>
    </source>
</evidence>
<keyword evidence="8" id="KW-0067">ATP-binding</keyword>
<keyword evidence="6" id="KW-0547">Nucleotide-binding</keyword>
<keyword evidence="16" id="KW-1185">Reference proteome</keyword>
<keyword evidence="2 15" id="KW-0436">Ligase</keyword>
<evidence type="ECO:0000256" key="3">
    <source>
        <dbReference type="ARBA" id="ARBA00022618"/>
    </source>
</evidence>
<dbReference type="GO" id="GO:0005524">
    <property type="term" value="F:ATP binding"/>
    <property type="evidence" value="ECO:0007669"/>
    <property type="project" value="UniProtKB-KW"/>
</dbReference>
<dbReference type="Proteomes" id="UP000676409">
    <property type="component" value="Chromosome"/>
</dbReference>
<reference evidence="15" key="1">
    <citation type="submission" date="2021-04" db="EMBL/GenBank/DDBJ databases">
        <title>The complete genome sequence of Caulobacter sp. S6.</title>
        <authorList>
            <person name="Tang Y."/>
            <person name="Ouyang W."/>
            <person name="Liu Q."/>
            <person name="Huang B."/>
            <person name="Guo Z."/>
            <person name="Lei P."/>
        </authorList>
    </citation>
    <scope>NUCLEOTIDE SEQUENCE</scope>
    <source>
        <strain evidence="15">S6</strain>
    </source>
</reference>
<dbReference type="NCBIfam" id="NF006701">
    <property type="entry name" value="PRK09247.1"/>
    <property type="match status" value="1"/>
</dbReference>
<dbReference type="NCBIfam" id="TIGR04120">
    <property type="entry name" value="DNA_lig_bact"/>
    <property type="match status" value="1"/>
</dbReference>
<dbReference type="GO" id="GO:0006281">
    <property type="term" value="P:DNA repair"/>
    <property type="evidence" value="ECO:0007669"/>
    <property type="project" value="UniProtKB-KW"/>
</dbReference>
<dbReference type="InterPro" id="IPR026333">
    <property type="entry name" value="ATP_dep_DNA_lig_pp_1105_fam"/>
</dbReference>
<dbReference type="KEGG" id="caul:KCG34_11850"/>
<dbReference type="InterPro" id="IPR016059">
    <property type="entry name" value="DNA_ligase_ATP-dep_CS"/>
</dbReference>
<dbReference type="FunFam" id="2.40.50.140:FF:000228">
    <property type="entry name" value="ATP-dependent DNA ligase"/>
    <property type="match status" value="1"/>
</dbReference>
<protein>
    <recommendedName>
        <fullName evidence="1">DNA ligase (ATP)</fullName>
        <ecNumber evidence="1">6.5.1.1</ecNumber>
    </recommendedName>
</protein>
<dbReference type="PANTHER" id="PTHR45674:SF13">
    <property type="entry name" value="DNA LIGASE-RELATED"/>
    <property type="match status" value="1"/>
</dbReference>
<dbReference type="PROSITE" id="PS00697">
    <property type="entry name" value="DNA_LIGASE_A1"/>
    <property type="match status" value="1"/>
</dbReference>
<dbReference type="InterPro" id="IPR050191">
    <property type="entry name" value="ATP-dep_DNA_ligase"/>
</dbReference>
<dbReference type="Pfam" id="PF04675">
    <property type="entry name" value="DNA_ligase_A_N"/>
    <property type="match status" value="1"/>
</dbReference>
<sequence length="530" mass="59069">MRAFAELLDRLSFTASRHAKLVLVRDYLQTTPDPDRGWGLAALTGALSFEAAKPAFIRKAVEARVDPALFALSYDYVGDLAETVALIWPTTEAGAEELSLSQVVEALRAASRSQVQRLLETWLDRLDANGRWALLKLMTGALRVGVSARLAKQAAADMAGVPVGEVEEIWHALTPPYEPLFAWLEGRGPRPDPQGAGRFRPVMLAQPVDEAADFPKLDPADYVAEWKWDGIRIQAVSEGGVRRLFTRTGEDISATFPDVVALLDTEAVIDGELLVMRQGRAASFGDLQQRLNRKSVDAKLMGAYPAGVRAYDLLAEGEEDLRALPFMDRRMRLEALIHRIGSDRLDLSPLEPFDSWETLAALRADPPEGEARIAEGLMLKRRSSVYEAGRPKGPWFKWKRDPHLVDAVLMYAQRGHGKRSSYYSDFTFGVWSGEALTPVGKSYFGFTDEELLALDRFVREHTVERFGPVRAVRADAGFGLVLEIAFEGLQRSTRHKSGVAMRFPRINRIRWDKPAAEADRLEMLEAMLPP</sequence>
<dbReference type="SUPFAM" id="SSF56091">
    <property type="entry name" value="DNA ligase/mRNA capping enzyme, catalytic domain"/>
    <property type="match status" value="1"/>
</dbReference>
<keyword evidence="3" id="KW-0132">Cell division</keyword>
<dbReference type="PROSITE" id="PS50160">
    <property type="entry name" value="DNA_LIGASE_A3"/>
    <property type="match status" value="1"/>
</dbReference>
<dbReference type="InterPro" id="IPR012308">
    <property type="entry name" value="DNA_ligase_ATP-dep_N"/>
</dbReference>
<dbReference type="EC" id="6.5.1.1" evidence="1"/>
<dbReference type="CDD" id="cd07897">
    <property type="entry name" value="Adenylation_DNA_ligase_Bac1"/>
    <property type="match status" value="1"/>
</dbReference>
<dbReference type="GO" id="GO:0006310">
    <property type="term" value="P:DNA recombination"/>
    <property type="evidence" value="ECO:0007669"/>
    <property type="project" value="UniProtKB-KW"/>
</dbReference>
<evidence type="ECO:0000313" key="16">
    <source>
        <dbReference type="Proteomes" id="UP000676409"/>
    </source>
</evidence>
<keyword evidence="7" id="KW-0227">DNA damage</keyword>
<keyword evidence="9" id="KW-0460">Magnesium</keyword>
<dbReference type="RefSeq" id="WP_211940550.1">
    <property type="nucleotide sequence ID" value="NZ_CP073078.1"/>
</dbReference>
<proteinExistence type="predicted"/>
<dbReference type="Gene3D" id="3.30.470.30">
    <property type="entry name" value="DNA ligase/mRNA capping enzyme"/>
    <property type="match status" value="1"/>
</dbReference>
<feature type="domain" description="ATP-dependent DNA ligase family profile" evidence="14">
    <location>
        <begin position="310"/>
        <end position="432"/>
    </location>
</feature>
<dbReference type="AlphaFoldDB" id="A0A975G481"/>
<comment type="catalytic activity">
    <reaction evidence="13">
        <text>ATP + (deoxyribonucleotide)n-3'-hydroxyl + 5'-phospho-(deoxyribonucleotide)m = (deoxyribonucleotide)n+m + AMP + diphosphate.</text>
        <dbReference type="EC" id="6.5.1.1"/>
    </reaction>
</comment>
<keyword evidence="11" id="KW-0234">DNA repair</keyword>
<name>A0A975G481_9CAUL</name>